<dbReference type="InterPro" id="IPR036291">
    <property type="entry name" value="NAD(P)-bd_dom_sf"/>
</dbReference>
<comment type="similarity">
    <text evidence="1 4">Belongs to the short-chain dehydrogenases/reductases (SDR) family.</text>
</comment>
<dbReference type="InterPro" id="IPR002347">
    <property type="entry name" value="SDR_fam"/>
</dbReference>
<dbReference type="OrthoDB" id="37659at2759"/>
<protein>
    <submittedName>
        <fullName evidence="5">Uncharacterized protein</fullName>
    </submittedName>
</protein>
<keyword evidence="2" id="KW-0521">NADP</keyword>
<organism evidence="5 6">
    <name type="scientific">Cytospora chrysosperma</name>
    <name type="common">Cytospora canker fungus</name>
    <name type="synonym">Sphaeria chrysosperma</name>
    <dbReference type="NCBI Taxonomy" id="252740"/>
    <lineage>
        <taxon>Eukaryota</taxon>
        <taxon>Fungi</taxon>
        <taxon>Dikarya</taxon>
        <taxon>Ascomycota</taxon>
        <taxon>Pezizomycotina</taxon>
        <taxon>Sordariomycetes</taxon>
        <taxon>Sordariomycetidae</taxon>
        <taxon>Diaporthales</taxon>
        <taxon>Cytosporaceae</taxon>
        <taxon>Cytospora</taxon>
    </lineage>
</organism>
<dbReference type="Pfam" id="PF00106">
    <property type="entry name" value="adh_short"/>
    <property type="match status" value="1"/>
</dbReference>
<dbReference type="InterPro" id="IPR020904">
    <property type="entry name" value="Sc_DH/Rdtase_CS"/>
</dbReference>
<name>A0A423WAW3_CYTCH</name>
<dbReference type="EMBL" id="LJZO01000008">
    <property type="protein sequence ID" value="ROW00510.1"/>
    <property type="molecule type" value="Genomic_DNA"/>
</dbReference>
<dbReference type="Gene3D" id="3.40.50.720">
    <property type="entry name" value="NAD(P)-binding Rossmann-like Domain"/>
    <property type="match status" value="1"/>
</dbReference>
<dbReference type="PRINTS" id="PR00081">
    <property type="entry name" value="GDHRDH"/>
</dbReference>
<dbReference type="PROSITE" id="PS00061">
    <property type="entry name" value="ADH_SHORT"/>
    <property type="match status" value="1"/>
</dbReference>
<evidence type="ECO:0000313" key="6">
    <source>
        <dbReference type="Proteomes" id="UP000284375"/>
    </source>
</evidence>
<evidence type="ECO:0000313" key="5">
    <source>
        <dbReference type="EMBL" id="ROW00510.1"/>
    </source>
</evidence>
<accession>A0A423WAW3</accession>
<dbReference type="PRINTS" id="PR00080">
    <property type="entry name" value="SDRFAMILY"/>
</dbReference>
<proteinExistence type="inferred from homology"/>
<evidence type="ECO:0000256" key="2">
    <source>
        <dbReference type="ARBA" id="ARBA00022857"/>
    </source>
</evidence>
<evidence type="ECO:0000256" key="3">
    <source>
        <dbReference type="ARBA" id="ARBA00023002"/>
    </source>
</evidence>
<dbReference type="PANTHER" id="PTHR44229:SF4">
    <property type="entry name" value="15-HYDROXYPROSTAGLANDIN DEHYDROGENASE [NAD(+)]"/>
    <property type="match status" value="1"/>
</dbReference>
<keyword evidence="3" id="KW-0560">Oxidoreductase</keyword>
<dbReference type="SUPFAM" id="SSF51735">
    <property type="entry name" value="NAD(P)-binding Rossmann-fold domains"/>
    <property type="match status" value="1"/>
</dbReference>
<keyword evidence="6" id="KW-1185">Reference proteome</keyword>
<dbReference type="GO" id="GO:0005737">
    <property type="term" value="C:cytoplasm"/>
    <property type="evidence" value="ECO:0007669"/>
    <property type="project" value="TreeGrafter"/>
</dbReference>
<dbReference type="AlphaFoldDB" id="A0A423WAW3"/>
<dbReference type="STRING" id="252740.A0A423WAW3"/>
<dbReference type="Proteomes" id="UP000284375">
    <property type="component" value="Unassembled WGS sequence"/>
</dbReference>
<reference evidence="5 6" key="1">
    <citation type="submission" date="2015-09" db="EMBL/GenBank/DDBJ databases">
        <title>Host preference determinants of Valsa canker pathogens revealed by comparative genomics.</title>
        <authorList>
            <person name="Yin Z."/>
            <person name="Huang L."/>
        </authorList>
    </citation>
    <scope>NUCLEOTIDE SEQUENCE [LARGE SCALE GENOMIC DNA]</scope>
    <source>
        <strain evidence="5 6">YSFL</strain>
    </source>
</reference>
<sequence length="318" mass="34697">MQEEIGDQEQMRYIYSYEPWVKCLISIQVRQVSLEQEQLNQHRLIMGAQTKTAVVTGGASGIGLAIVEYFVSEGYNVAVCDINIDAGNKLVSRLAMETPQAKIIFKKCDVSSWKNQAIAFKEVYTEFGKIDIVMANAGISEQGGSSMASIEEDEPQEPSLKVLDVDLSGIIYSVKLAIHYMNKNPPTGSSRGSIICTASNAGLYPFPVSPLYAAAKAGVIGLVRSTAPVIEGHKIQINALAPAVLETNIAPNRDLFKNMIVTPMSTLVNGVVKFLEDPGLSGELAEIHGQNVTLRPPHDYVDEDSRKNLENFWSLGYA</sequence>
<evidence type="ECO:0000256" key="1">
    <source>
        <dbReference type="ARBA" id="ARBA00006484"/>
    </source>
</evidence>
<dbReference type="PANTHER" id="PTHR44229">
    <property type="entry name" value="15-HYDROXYPROSTAGLANDIN DEHYDROGENASE [NAD(+)]"/>
    <property type="match status" value="1"/>
</dbReference>
<comment type="caution">
    <text evidence="5">The sequence shown here is derived from an EMBL/GenBank/DDBJ whole genome shotgun (WGS) entry which is preliminary data.</text>
</comment>
<gene>
    <name evidence="5" type="ORF">VSDG_03398</name>
</gene>
<dbReference type="GO" id="GO:0016616">
    <property type="term" value="F:oxidoreductase activity, acting on the CH-OH group of donors, NAD or NADP as acceptor"/>
    <property type="evidence" value="ECO:0007669"/>
    <property type="project" value="TreeGrafter"/>
</dbReference>
<evidence type="ECO:0000256" key="4">
    <source>
        <dbReference type="RuleBase" id="RU000363"/>
    </source>
</evidence>